<dbReference type="SMART" id="SM00903">
    <property type="entry name" value="Flavin_Reduct"/>
    <property type="match status" value="1"/>
</dbReference>
<dbReference type="InterPro" id="IPR012349">
    <property type="entry name" value="Split_barrel_FMN-bd"/>
</dbReference>
<sequence length="180" mass="19013">MIDPSAQPVGRPSSTASPADFRALMAAFPTGVAILTTFGPDGEPKGMTCSSVCSVTLTPPVLLVCVRYGSPTLEAITRRLTFAVNLLHEGAADTAGLFASGDPDRFDRVRWQAGPDAAGPHLIDDAHAVAHCRVVGTQAVGDHVIVLGEACLIRQEARRDPLLYGLRRYAAWPAPLGAER</sequence>
<dbReference type="EC" id="1.-.-.-" evidence="3"/>
<dbReference type="SUPFAM" id="SSF50475">
    <property type="entry name" value="FMN-binding split barrel"/>
    <property type="match status" value="1"/>
</dbReference>
<dbReference type="PANTHER" id="PTHR30466:SF1">
    <property type="entry name" value="FMN REDUCTASE (NADH) RUTF"/>
    <property type="match status" value="1"/>
</dbReference>
<accession>A0ABV3G860</accession>
<dbReference type="PANTHER" id="PTHR30466">
    <property type="entry name" value="FLAVIN REDUCTASE"/>
    <property type="match status" value="1"/>
</dbReference>
<reference evidence="3 4" key="1">
    <citation type="submission" date="2024-06" db="EMBL/GenBank/DDBJ databases">
        <title>The Natural Products Discovery Center: Release of the First 8490 Sequenced Strains for Exploring Actinobacteria Biosynthetic Diversity.</title>
        <authorList>
            <person name="Kalkreuter E."/>
            <person name="Kautsar S.A."/>
            <person name="Yang D."/>
            <person name="Bader C.D."/>
            <person name="Teijaro C.N."/>
            <person name="Fluegel L."/>
            <person name="Davis C.M."/>
            <person name="Simpson J.R."/>
            <person name="Lauterbach L."/>
            <person name="Steele A.D."/>
            <person name="Gui C."/>
            <person name="Meng S."/>
            <person name="Li G."/>
            <person name="Viehrig K."/>
            <person name="Ye F."/>
            <person name="Su P."/>
            <person name="Kiefer A.F."/>
            <person name="Nichols A."/>
            <person name="Cepeda A.J."/>
            <person name="Yan W."/>
            <person name="Fan B."/>
            <person name="Jiang Y."/>
            <person name="Adhikari A."/>
            <person name="Zheng C.-J."/>
            <person name="Schuster L."/>
            <person name="Cowan T.M."/>
            <person name="Smanski M.J."/>
            <person name="Chevrette M.G."/>
            <person name="De Carvalho L.P.S."/>
            <person name="Shen B."/>
        </authorList>
    </citation>
    <scope>NUCLEOTIDE SEQUENCE [LARGE SCALE GENOMIC DNA]</scope>
    <source>
        <strain evidence="3 4">NPDC050100</strain>
    </source>
</reference>
<feature type="domain" description="Flavin reductase like" evidence="2">
    <location>
        <begin position="25"/>
        <end position="171"/>
    </location>
</feature>
<evidence type="ECO:0000313" key="3">
    <source>
        <dbReference type="EMBL" id="MEV0967825.1"/>
    </source>
</evidence>
<organism evidence="3 4">
    <name type="scientific">Microtetraspora glauca</name>
    <dbReference type="NCBI Taxonomy" id="1996"/>
    <lineage>
        <taxon>Bacteria</taxon>
        <taxon>Bacillati</taxon>
        <taxon>Actinomycetota</taxon>
        <taxon>Actinomycetes</taxon>
        <taxon>Streptosporangiales</taxon>
        <taxon>Streptosporangiaceae</taxon>
        <taxon>Microtetraspora</taxon>
    </lineage>
</organism>
<evidence type="ECO:0000313" key="4">
    <source>
        <dbReference type="Proteomes" id="UP001551675"/>
    </source>
</evidence>
<dbReference type="Proteomes" id="UP001551675">
    <property type="component" value="Unassembled WGS sequence"/>
</dbReference>
<protein>
    <submittedName>
        <fullName evidence="3">Flavin reductase family protein</fullName>
        <ecNumber evidence="3">1.-.-.-</ecNumber>
    </submittedName>
</protein>
<evidence type="ECO:0000259" key="2">
    <source>
        <dbReference type="SMART" id="SM00903"/>
    </source>
</evidence>
<name>A0ABV3G860_MICGL</name>
<gene>
    <name evidence="3" type="ORF">AB0I59_04260</name>
</gene>
<dbReference type="Pfam" id="PF01613">
    <property type="entry name" value="Flavin_Reduct"/>
    <property type="match status" value="1"/>
</dbReference>
<evidence type="ECO:0000256" key="1">
    <source>
        <dbReference type="ARBA" id="ARBA00023002"/>
    </source>
</evidence>
<keyword evidence="1 3" id="KW-0560">Oxidoreductase</keyword>
<dbReference type="EMBL" id="JBFALK010000002">
    <property type="protein sequence ID" value="MEV0967825.1"/>
    <property type="molecule type" value="Genomic_DNA"/>
</dbReference>
<dbReference type="GO" id="GO:0016491">
    <property type="term" value="F:oxidoreductase activity"/>
    <property type="evidence" value="ECO:0007669"/>
    <property type="project" value="UniProtKB-KW"/>
</dbReference>
<comment type="caution">
    <text evidence="3">The sequence shown here is derived from an EMBL/GenBank/DDBJ whole genome shotgun (WGS) entry which is preliminary data.</text>
</comment>
<proteinExistence type="predicted"/>
<dbReference type="RefSeq" id="WP_358129870.1">
    <property type="nucleotide sequence ID" value="NZ_JBFALK010000002.1"/>
</dbReference>
<dbReference type="InterPro" id="IPR002563">
    <property type="entry name" value="Flavin_Rdtase-like_dom"/>
</dbReference>
<dbReference type="InterPro" id="IPR050268">
    <property type="entry name" value="NADH-dep_flavin_reductase"/>
</dbReference>
<dbReference type="Gene3D" id="2.30.110.10">
    <property type="entry name" value="Electron Transport, Fmn-binding Protein, Chain A"/>
    <property type="match status" value="1"/>
</dbReference>
<keyword evidence="4" id="KW-1185">Reference proteome</keyword>